<accession>A0AAD5SLR9</accession>
<evidence type="ECO:0000256" key="1">
    <source>
        <dbReference type="SAM" id="MobiDB-lite"/>
    </source>
</evidence>
<sequence length="239" mass="26148">TSAPEEFLAQGELEVIENHLRIILKSYKAASKKKAPQSAWKPVYAGIEALTIFLQTKSAWISSPNDAVRAQAIFAAYGAAWIGVAEHLTELGSFGENSYPSVRCAVNTALNFGNETNEKAGKKLSDWPAKLEAVWTGTEYVGDKKKKKPANAGGNNDEPKKKSKKKKDDFGSDEDEDSGKKKKAGKKSTVVVEEAPSNPFDFEECITRLKADRKQIGGTQFDIETFTEDMKQKLAVAAN</sequence>
<reference evidence="2" key="1">
    <citation type="submission" date="2020-05" db="EMBL/GenBank/DDBJ databases">
        <title>Phylogenomic resolution of chytrid fungi.</title>
        <authorList>
            <person name="Stajich J.E."/>
            <person name="Amses K."/>
            <person name="Simmons R."/>
            <person name="Seto K."/>
            <person name="Myers J."/>
            <person name="Bonds A."/>
            <person name="Quandt C.A."/>
            <person name="Barry K."/>
            <person name="Liu P."/>
            <person name="Grigoriev I."/>
            <person name="Longcore J.E."/>
            <person name="James T.Y."/>
        </authorList>
    </citation>
    <scope>NUCLEOTIDE SEQUENCE</scope>
    <source>
        <strain evidence="2">JEL0513</strain>
    </source>
</reference>
<gene>
    <name evidence="2" type="ORF">HK100_010617</name>
</gene>
<protein>
    <submittedName>
        <fullName evidence="2">Uncharacterized protein</fullName>
    </submittedName>
</protein>
<dbReference type="Proteomes" id="UP001211907">
    <property type="component" value="Unassembled WGS sequence"/>
</dbReference>
<feature type="region of interest" description="Disordered" evidence="1">
    <location>
        <begin position="142"/>
        <end position="195"/>
    </location>
</feature>
<organism evidence="2 3">
    <name type="scientific">Physocladia obscura</name>
    <dbReference type="NCBI Taxonomy" id="109957"/>
    <lineage>
        <taxon>Eukaryota</taxon>
        <taxon>Fungi</taxon>
        <taxon>Fungi incertae sedis</taxon>
        <taxon>Chytridiomycota</taxon>
        <taxon>Chytridiomycota incertae sedis</taxon>
        <taxon>Chytridiomycetes</taxon>
        <taxon>Chytridiales</taxon>
        <taxon>Chytriomycetaceae</taxon>
        <taxon>Physocladia</taxon>
    </lineage>
</organism>
<evidence type="ECO:0000313" key="3">
    <source>
        <dbReference type="Proteomes" id="UP001211907"/>
    </source>
</evidence>
<name>A0AAD5SLR9_9FUNG</name>
<keyword evidence="3" id="KW-1185">Reference proteome</keyword>
<evidence type="ECO:0000313" key="2">
    <source>
        <dbReference type="EMBL" id="KAJ3078778.1"/>
    </source>
</evidence>
<proteinExistence type="predicted"/>
<dbReference type="EMBL" id="JADGJH010005922">
    <property type="protein sequence ID" value="KAJ3078778.1"/>
    <property type="molecule type" value="Genomic_DNA"/>
</dbReference>
<feature type="non-terminal residue" evidence="2">
    <location>
        <position position="239"/>
    </location>
</feature>
<dbReference type="AlphaFoldDB" id="A0AAD5SLR9"/>
<comment type="caution">
    <text evidence="2">The sequence shown here is derived from an EMBL/GenBank/DDBJ whole genome shotgun (WGS) entry which is preliminary data.</text>
</comment>